<evidence type="ECO:0000313" key="3">
    <source>
        <dbReference type="Proteomes" id="UP000783213"/>
    </source>
</evidence>
<dbReference type="SUPFAM" id="SSF103473">
    <property type="entry name" value="MFS general substrate transporter"/>
    <property type="match status" value="1"/>
</dbReference>
<keyword evidence="1" id="KW-0812">Transmembrane</keyword>
<organism evidence="2 3">
    <name type="scientific">Botrytis deweyae</name>
    <dbReference type="NCBI Taxonomy" id="2478750"/>
    <lineage>
        <taxon>Eukaryota</taxon>
        <taxon>Fungi</taxon>
        <taxon>Dikarya</taxon>
        <taxon>Ascomycota</taxon>
        <taxon>Pezizomycotina</taxon>
        <taxon>Leotiomycetes</taxon>
        <taxon>Helotiales</taxon>
        <taxon>Sclerotiniaceae</taxon>
        <taxon>Botrytis</taxon>
    </lineage>
</organism>
<dbReference type="RefSeq" id="XP_038813199.1">
    <property type="nucleotide sequence ID" value="XM_038950670.1"/>
</dbReference>
<dbReference type="InterPro" id="IPR036259">
    <property type="entry name" value="MFS_trans_sf"/>
</dbReference>
<feature type="transmembrane region" description="Helical" evidence="1">
    <location>
        <begin position="127"/>
        <end position="146"/>
    </location>
</feature>
<dbReference type="Proteomes" id="UP000783213">
    <property type="component" value="Unassembled WGS sequence"/>
</dbReference>
<dbReference type="EMBL" id="RCSX01000005">
    <property type="protein sequence ID" value="KAF7935005.1"/>
    <property type="molecule type" value="Genomic_DNA"/>
</dbReference>
<feature type="transmembrane region" description="Helical" evidence="1">
    <location>
        <begin position="103"/>
        <end position="121"/>
    </location>
</feature>
<evidence type="ECO:0008006" key="4">
    <source>
        <dbReference type="Google" id="ProtNLM"/>
    </source>
</evidence>
<feature type="transmembrane region" description="Helical" evidence="1">
    <location>
        <begin position="6"/>
        <end position="25"/>
    </location>
</feature>
<name>A0ABQ7IVL2_9HELO</name>
<evidence type="ECO:0000313" key="2">
    <source>
        <dbReference type="EMBL" id="KAF7935005.1"/>
    </source>
</evidence>
<protein>
    <recommendedName>
        <fullName evidence="4">Major facilitator superfamily (MFS) profile domain-containing protein</fullName>
    </recommendedName>
</protein>
<reference evidence="2 3" key="1">
    <citation type="journal article" date="2020" name="Genome Biol. Evol.">
        <title>Comparative genomics of Sclerotiniaceae.</title>
        <authorList>
            <person name="Valero Jimenez C.A."/>
            <person name="Steentjes M."/>
            <person name="Scholten O.E."/>
            <person name="Van Kan J.A.L."/>
        </authorList>
    </citation>
    <scope>NUCLEOTIDE SEQUENCE [LARGE SCALE GENOMIC DNA]</scope>
    <source>
        <strain evidence="2 3">B1</strain>
    </source>
</reference>
<gene>
    <name evidence="2" type="ORF">EAE98_003050</name>
</gene>
<feature type="transmembrane region" description="Helical" evidence="1">
    <location>
        <begin position="197"/>
        <end position="221"/>
    </location>
</feature>
<proteinExistence type="predicted"/>
<sequence>MLAVSSFATFAGFWHVLLVSFKLSHRPNSTTRLQLRSLINSAIFWSLIGAILSIVWAALTTCESQYNVFIVSLFFGVLFGAITGVLGPRILVDSFFLHQKERASLFFIVAGPTSSALISAKSVWMNAYRWTTGLVGLAVILVFLFLHETSWDRTPGAVNPDPPSSFIVNRIATFLPGTKVTPRTSFSQTLKIARIPFLIAISPVCLVLSIFTLTNFGFYVAMNSLSPTFL</sequence>
<keyword evidence="1" id="KW-1133">Transmembrane helix</keyword>
<accession>A0ABQ7IVL2</accession>
<feature type="transmembrane region" description="Helical" evidence="1">
    <location>
        <begin position="37"/>
        <end position="59"/>
    </location>
</feature>
<dbReference type="GeneID" id="62229824"/>
<evidence type="ECO:0000256" key="1">
    <source>
        <dbReference type="SAM" id="Phobius"/>
    </source>
</evidence>
<feature type="transmembrane region" description="Helical" evidence="1">
    <location>
        <begin position="65"/>
        <end position="91"/>
    </location>
</feature>
<keyword evidence="1" id="KW-0472">Membrane</keyword>
<keyword evidence="3" id="KW-1185">Reference proteome</keyword>
<comment type="caution">
    <text evidence="2">The sequence shown here is derived from an EMBL/GenBank/DDBJ whole genome shotgun (WGS) entry which is preliminary data.</text>
</comment>